<proteinExistence type="predicted"/>
<dbReference type="EMBL" id="VSWD01000010">
    <property type="protein sequence ID" value="KAK3091568.1"/>
    <property type="molecule type" value="Genomic_DNA"/>
</dbReference>
<comment type="caution">
    <text evidence="2">The sequence shown here is derived from an EMBL/GenBank/DDBJ whole genome shotgun (WGS) entry which is preliminary data.</text>
</comment>
<evidence type="ECO:0000313" key="3">
    <source>
        <dbReference type="Proteomes" id="UP001186944"/>
    </source>
</evidence>
<dbReference type="Proteomes" id="UP001186944">
    <property type="component" value="Unassembled WGS sequence"/>
</dbReference>
<feature type="compositionally biased region" description="Polar residues" evidence="1">
    <location>
        <begin position="164"/>
        <end position="176"/>
    </location>
</feature>
<protein>
    <submittedName>
        <fullName evidence="2">Uncharacterized protein</fullName>
    </submittedName>
</protein>
<evidence type="ECO:0000256" key="1">
    <source>
        <dbReference type="SAM" id="MobiDB-lite"/>
    </source>
</evidence>
<name>A0AA88XTV9_PINIB</name>
<dbReference type="PANTHER" id="PTHR34833:SF1">
    <property type="entry name" value="GENE, 17359-RELATED"/>
    <property type="match status" value="1"/>
</dbReference>
<gene>
    <name evidence="2" type="ORF">FSP39_020850</name>
</gene>
<dbReference type="PANTHER" id="PTHR34833">
    <property type="entry name" value="GENE, 17359-RELATED"/>
    <property type="match status" value="1"/>
</dbReference>
<organism evidence="2 3">
    <name type="scientific">Pinctada imbricata</name>
    <name type="common">Atlantic pearl-oyster</name>
    <name type="synonym">Pinctada martensii</name>
    <dbReference type="NCBI Taxonomy" id="66713"/>
    <lineage>
        <taxon>Eukaryota</taxon>
        <taxon>Metazoa</taxon>
        <taxon>Spiralia</taxon>
        <taxon>Lophotrochozoa</taxon>
        <taxon>Mollusca</taxon>
        <taxon>Bivalvia</taxon>
        <taxon>Autobranchia</taxon>
        <taxon>Pteriomorphia</taxon>
        <taxon>Pterioida</taxon>
        <taxon>Pterioidea</taxon>
        <taxon>Pteriidae</taxon>
        <taxon>Pinctada</taxon>
    </lineage>
</organism>
<reference evidence="2" key="1">
    <citation type="submission" date="2019-08" db="EMBL/GenBank/DDBJ databases">
        <title>The improved chromosome-level genome for the pearl oyster Pinctada fucata martensii using PacBio sequencing and Hi-C.</title>
        <authorList>
            <person name="Zheng Z."/>
        </authorList>
    </citation>
    <scope>NUCLEOTIDE SEQUENCE</scope>
    <source>
        <strain evidence="2">ZZ-2019</strain>
        <tissue evidence="2">Adductor muscle</tissue>
    </source>
</reference>
<dbReference type="Pfam" id="PF15123">
    <property type="entry name" value="DUF4562"/>
    <property type="match status" value="1"/>
</dbReference>
<keyword evidence="3" id="KW-1185">Reference proteome</keyword>
<evidence type="ECO:0000313" key="2">
    <source>
        <dbReference type="EMBL" id="KAK3091568.1"/>
    </source>
</evidence>
<dbReference type="InterPro" id="IPR027814">
    <property type="entry name" value="DUF4562"/>
</dbReference>
<accession>A0AA88XTV9</accession>
<sequence>MTSSEIEPGQRTKDHLYNIIDSAEPWKGRMLFTGPDAIRDHQVKVDDEHRQVGIGSMSVEWTSEANYLWRAAPGTPFPRPRSTKVGEVGWQIPRRSDWTVTRSGRQIILGDFRQECENRNSHLYQNPWYPGPEDEILPNTDAALVMNVYRPKTVPANAGRRSNRSTSGRISRHWSATQATPTTDYYNQPHTKRRYGIKCLVL</sequence>
<dbReference type="AlphaFoldDB" id="A0AA88XTV9"/>
<feature type="region of interest" description="Disordered" evidence="1">
    <location>
        <begin position="155"/>
        <end position="176"/>
    </location>
</feature>